<protein>
    <submittedName>
        <fullName evidence="1">Uncharacterized protein</fullName>
    </submittedName>
</protein>
<evidence type="ECO:0000313" key="1">
    <source>
        <dbReference type="EMBL" id="CAB3983186.1"/>
    </source>
</evidence>
<reference evidence="1" key="1">
    <citation type="submission" date="2020-04" db="EMBL/GenBank/DDBJ databases">
        <authorList>
            <person name="Alioto T."/>
            <person name="Alioto T."/>
            <person name="Gomez Garrido J."/>
        </authorList>
    </citation>
    <scope>NUCLEOTIDE SEQUENCE</scope>
    <source>
        <strain evidence="1">A484AB</strain>
    </source>
</reference>
<organism evidence="1 2">
    <name type="scientific">Paramuricea clavata</name>
    <name type="common">Red gorgonian</name>
    <name type="synonym">Violescent sea-whip</name>
    <dbReference type="NCBI Taxonomy" id="317549"/>
    <lineage>
        <taxon>Eukaryota</taxon>
        <taxon>Metazoa</taxon>
        <taxon>Cnidaria</taxon>
        <taxon>Anthozoa</taxon>
        <taxon>Octocorallia</taxon>
        <taxon>Malacalcyonacea</taxon>
        <taxon>Plexauridae</taxon>
        <taxon>Paramuricea</taxon>
    </lineage>
</organism>
<accession>A0A6S7G4D4</accession>
<gene>
    <name evidence="1" type="ORF">PACLA_8A023468</name>
</gene>
<dbReference type="Proteomes" id="UP001152795">
    <property type="component" value="Unassembled WGS sequence"/>
</dbReference>
<feature type="non-terminal residue" evidence="1">
    <location>
        <position position="384"/>
    </location>
</feature>
<proteinExistence type="predicted"/>
<evidence type="ECO:0000313" key="2">
    <source>
        <dbReference type="Proteomes" id="UP001152795"/>
    </source>
</evidence>
<name>A0A6S7G4D4_PARCT</name>
<dbReference type="AlphaFoldDB" id="A0A6S7G4D4"/>
<dbReference type="PANTHER" id="PTHR47331">
    <property type="entry name" value="PHD-TYPE DOMAIN-CONTAINING PROTEIN"/>
    <property type="match status" value="1"/>
</dbReference>
<comment type="caution">
    <text evidence="1">The sequence shown here is derived from an EMBL/GenBank/DDBJ whole genome shotgun (WGS) entry which is preliminary data.</text>
</comment>
<dbReference type="PANTHER" id="PTHR47331:SF5">
    <property type="entry name" value="RIBONUCLEASE H"/>
    <property type="match status" value="1"/>
</dbReference>
<dbReference type="OrthoDB" id="5973575at2759"/>
<dbReference type="EMBL" id="CACRXK020000586">
    <property type="protein sequence ID" value="CAB3983186.1"/>
    <property type="molecule type" value="Genomic_DNA"/>
</dbReference>
<sequence>MDDLLSELLSELQFREEHWTLKPPRPENGNAKGDLRSASALIAKSEEKDALIAWDDTLMRAVINKGGHHVSLCESKGEGNVSASNGSPTMHVRSKSRVMLQTAQGILKGAQNGARIRVMFDMGSHKSFVTSKVVRAAGLPVKRKEWLEISTFGMAMNDYKLRDVFDLEIAPCKGGEAVTIEAYAVETIAQVRNEHIELRTGEYSHLRGLWFSDVCKSSEVFDIDILVGSDFLWCFQSGTIVRGRVREPVAVETTLGWVLSGHVKGKGDDGAKAQVNCVNIIKEERVSSPYMSDNVHRLWDLDTLGIREEDEVHEALKEAINFNGNRYQVHLPWKEGHEPLPLNYNNSLKRLKNQISKLKRDPDILEEYNQVISSQLEAGIIEPV</sequence>
<keyword evidence="2" id="KW-1185">Reference proteome</keyword>